<reference evidence="8" key="1">
    <citation type="submission" date="2025-08" db="UniProtKB">
        <authorList>
            <consortium name="RefSeq"/>
        </authorList>
    </citation>
    <scope>IDENTIFICATION</scope>
    <source>
        <tissue evidence="8">Spleen</tissue>
    </source>
</reference>
<dbReference type="FunFam" id="2.10.70.10:FF:000130">
    <property type="entry name" value="Complement factor H"/>
    <property type="match status" value="1"/>
</dbReference>
<feature type="domain" description="Sushi" evidence="6">
    <location>
        <begin position="1057"/>
        <end position="1115"/>
    </location>
</feature>
<feature type="signal peptide" evidence="5">
    <location>
        <begin position="1"/>
        <end position="18"/>
    </location>
</feature>
<dbReference type="KEGG" id="pcw:110197677"/>
<keyword evidence="1 4" id="KW-0768">Sushi</keyword>
<feature type="domain" description="Sushi" evidence="6">
    <location>
        <begin position="19"/>
        <end position="82"/>
    </location>
</feature>
<feature type="domain" description="Sushi" evidence="6">
    <location>
        <begin position="144"/>
        <end position="207"/>
    </location>
</feature>
<feature type="disulfide bond" evidence="4">
    <location>
        <begin position="1000"/>
        <end position="1043"/>
    </location>
</feature>
<feature type="disulfide bond" evidence="4">
    <location>
        <begin position="178"/>
        <end position="205"/>
    </location>
</feature>
<dbReference type="Gene3D" id="2.10.70.10">
    <property type="entry name" value="Complement Module, domain 1"/>
    <property type="match status" value="19"/>
</dbReference>
<evidence type="ECO:0000256" key="4">
    <source>
        <dbReference type="PROSITE-ProRule" id="PRU00302"/>
    </source>
</evidence>
<feature type="domain" description="Sushi" evidence="6">
    <location>
        <begin position="265"/>
        <end position="322"/>
    </location>
</feature>
<evidence type="ECO:0000259" key="6">
    <source>
        <dbReference type="PROSITE" id="PS50923"/>
    </source>
</evidence>
<accession>A0A6P5J890</accession>
<feature type="domain" description="Sushi" evidence="6">
    <location>
        <begin position="83"/>
        <end position="143"/>
    </location>
</feature>
<organism evidence="7 8">
    <name type="scientific">Phascolarctos cinereus</name>
    <name type="common">Koala</name>
    <dbReference type="NCBI Taxonomy" id="38626"/>
    <lineage>
        <taxon>Eukaryota</taxon>
        <taxon>Metazoa</taxon>
        <taxon>Chordata</taxon>
        <taxon>Craniata</taxon>
        <taxon>Vertebrata</taxon>
        <taxon>Euteleostomi</taxon>
        <taxon>Mammalia</taxon>
        <taxon>Metatheria</taxon>
        <taxon>Diprotodontia</taxon>
        <taxon>Phascolarctidae</taxon>
        <taxon>Phascolarctos</taxon>
    </lineage>
</organism>
<protein>
    <submittedName>
        <fullName evidence="8">Complement factor H-like isoform X1</fullName>
    </submittedName>
</protein>
<dbReference type="AlphaFoldDB" id="A0A6P5J890"/>
<feature type="disulfide bond" evidence="4">
    <location>
        <begin position="114"/>
        <end position="141"/>
    </location>
</feature>
<dbReference type="Proteomes" id="UP000515140">
    <property type="component" value="Unplaced"/>
</dbReference>
<comment type="caution">
    <text evidence="4">Lacks conserved residue(s) required for the propagation of feature annotation.</text>
</comment>
<dbReference type="FunFam" id="2.10.70.10:FF:000060">
    <property type="entry name" value="Complement inhibitory factor H"/>
    <property type="match status" value="1"/>
</dbReference>
<dbReference type="RefSeq" id="XP_020827376.1">
    <property type="nucleotide sequence ID" value="XM_020971717.1"/>
</dbReference>
<keyword evidence="7" id="KW-1185">Reference proteome</keyword>
<dbReference type="FunCoup" id="A0A6P5J890">
    <property type="interactions" value="149"/>
</dbReference>
<feature type="chain" id="PRO_5028370001" evidence="5">
    <location>
        <begin position="19"/>
        <end position="1240"/>
    </location>
</feature>
<feature type="domain" description="Sushi" evidence="6">
    <location>
        <begin position="696"/>
        <end position="753"/>
    </location>
</feature>
<dbReference type="Pfam" id="PF00084">
    <property type="entry name" value="Sushi"/>
    <property type="match status" value="16"/>
</dbReference>
<keyword evidence="2 5" id="KW-0732">Signal</keyword>
<evidence type="ECO:0000256" key="2">
    <source>
        <dbReference type="ARBA" id="ARBA00022729"/>
    </source>
</evidence>
<evidence type="ECO:0000256" key="3">
    <source>
        <dbReference type="ARBA" id="ARBA00023157"/>
    </source>
</evidence>
<feature type="domain" description="Sushi" evidence="6">
    <location>
        <begin position="940"/>
        <end position="997"/>
    </location>
</feature>
<feature type="disulfide bond" evidence="4">
    <location>
        <begin position="1059"/>
        <end position="1102"/>
    </location>
</feature>
<feature type="disulfide bond" evidence="4">
    <location>
        <begin position="637"/>
        <end position="680"/>
    </location>
</feature>
<keyword evidence="3 4" id="KW-1015">Disulfide bond</keyword>
<feature type="domain" description="Sushi" evidence="6">
    <location>
        <begin position="574"/>
        <end position="632"/>
    </location>
</feature>
<dbReference type="GeneID" id="110197677"/>
<feature type="domain" description="Sushi" evidence="6">
    <location>
        <begin position="635"/>
        <end position="693"/>
    </location>
</feature>
<dbReference type="InterPro" id="IPR051503">
    <property type="entry name" value="ComplSys_Reg/VirEntry_Med"/>
</dbReference>
<feature type="domain" description="Sushi" evidence="6">
    <location>
        <begin position="1118"/>
        <end position="1176"/>
    </location>
</feature>
<sequence length="1240" mass="141364">MRFPIKIILLLLWTVCAAQDCNDAPPRKPTEILTGTWSESVYREGTRATYKCRPGYRTIGSIILECKNGKWESVYPTKVCMRKPCGHPGDIQFGSFDLLEDTEFLFGSRVVYKCDEGYQLVSPVNFRVCEADGWSNDVPFCEVVKCSPVTAPENGKISTSLLDPEQEFTFGQVLQFECNPGFKLKGPREIHCSAGGDWNEQEPQCVAILCEIPNIENGNILAVKSIYKENERLQYTCDAGFAYSERGDAICTKHGWAPVMSCKEIICNPPHLANGNIYPKKDKYRGNDEISYQCKKGFHPPLTGNKAQCTSEGWLPLPRCNLRPCDYPEIENGVLYKPYWFSWEYYRRLFPESIGKEMYYHCNKNYVPAQRSTSEYWTKFSCTAEGWSPVPECLRECQLYSIENGHFWPTKGHYKEGEEITVQCNYAYSLPNNQDKITCTKQGWSTETKCKRIKICTIRNYFQNGFFSESKSYYLVNTAARYQCKEGYATRDGKKEGFITCGQQGWLNQPKCIKICDIPQFENARQKGNKAFLKPNERLEYECMDGYEITSGQTVGVKVCDVDEWPTLLECYEKSCHLPILQENLYPDPKQDKYKVGDVLTFRCSNGLKLVGPLSVQCYHFGWSPSIPTCEKKVKCCEQPPEILHGTSKDSNNRTYCHNDVVEYNCDLGFMRRGPKKIQCNNGEWTTLPTCIEEERRCAEVPKLVHGHVQTTDLSYSHGSLVEYGCEEKFTMFGSKTVACNQGNWTQLPTCIETYQLGKCASKFFEDLQVNLYHNEFYKIVVNYSCNWNSEFRSTECRRGKWVPKPQCPEMKSCAPPPQIPNAEEMSTTVNYQHGEKISVFCKENYLLRGQEEIICKNGQWNSLPRCIEKQPCSEPPAIQYGSVKQVTSSEADDENLESSTYKHNTKVNYTCQEGFEMIGREEITCNMGKWSPSPQCIGIPCGKPPLIQNGAVLNELNTYEFGERVTYKCYEGFNIDGPAAITCIGGTWPNPPQCKDVRCTAPPQFNNADMIDISRSYYFPGDKVTYQCLKNFQSEGSIEITCIGGSWKGDPRCTDNSCGFPPQIENAEIIDFIKARYQPGDTVSYKCVPPLKIYGKPDVVCINKTWSELPQCKEEVGKCGPPPSINNGDILSFPLAEYAPESRVEYKCQKFYVLQGSQFVTCKNGFWTKEPTCLEACTTSNEIMKKNRIELRWVDSEKLYSRTGQELEFICMRGFHRASNSPPFRAKCVEGKINYPRCI</sequence>
<dbReference type="InterPro" id="IPR000436">
    <property type="entry name" value="Sushi_SCR_CCP_dom"/>
</dbReference>
<evidence type="ECO:0000313" key="7">
    <source>
        <dbReference type="Proteomes" id="UP000515140"/>
    </source>
</evidence>
<evidence type="ECO:0000256" key="5">
    <source>
        <dbReference type="SAM" id="SignalP"/>
    </source>
</evidence>
<feature type="domain" description="Sushi" evidence="6">
    <location>
        <begin position="998"/>
        <end position="1056"/>
    </location>
</feature>
<feature type="domain" description="Sushi" evidence="6">
    <location>
        <begin position="871"/>
        <end position="939"/>
    </location>
</feature>
<dbReference type="PANTHER" id="PTHR45785">
    <property type="entry name" value="COMPLEMENT FACTOR H-RELATED"/>
    <property type="match status" value="1"/>
</dbReference>
<evidence type="ECO:0000256" key="1">
    <source>
        <dbReference type="ARBA" id="ARBA00022659"/>
    </source>
</evidence>
<evidence type="ECO:0000313" key="8">
    <source>
        <dbReference type="RefSeq" id="XP_020827376.1"/>
    </source>
</evidence>
<name>A0A6P5J890_PHACI</name>
<feature type="domain" description="Sushi" evidence="6">
    <location>
        <begin position="812"/>
        <end position="869"/>
    </location>
</feature>
<dbReference type="SMART" id="SM00032">
    <property type="entry name" value="CCP"/>
    <property type="match status" value="20"/>
</dbReference>
<dbReference type="FunFam" id="2.10.70.10:FF:000026">
    <property type="entry name" value="Complement inhibitory factor H"/>
    <property type="match status" value="3"/>
</dbReference>
<gene>
    <name evidence="8" type="primary">LOC110197677</name>
</gene>
<dbReference type="PROSITE" id="PS50923">
    <property type="entry name" value="SUSHI"/>
    <property type="match status" value="15"/>
</dbReference>
<proteinExistence type="predicted"/>
<feature type="disulfide bond" evidence="4">
    <location>
        <begin position="1120"/>
        <end position="1163"/>
    </location>
</feature>
<dbReference type="InterPro" id="IPR035976">
    <property type="entry name" value="Sushi/SCR/CCP_sf"/>
</dbReference>
<dbReference type="PANTHER" id="PTHR45785:SF7">
    <property type="entry name" value="COMPLEMENT FACTOR H"/>
    <property type="match status" value="1"/>
</dbReference>
<dbReference type="SUPFAM" id="SSF57535">
    <property type="entry name" value="Complement control module/SCR domain"/>
    <property type="match status" value="18"/>
</dbReference>
<dbReference type="CDD" id="cd00033">
    <property type="entry name" value="CCP"/>
    <property type="match status" value="15"/>
</dbReference>
<dbReference type="InParanoid" id="A0A6P5J890"/>
<feature type="domain" description="Sushi" evidence="6">
    <location>
        <begin position="448"/>
        <end position="514"/>
    </location>
</feature>
<feature type="domain" description="Sushi" evidence="6">
    <location>
        <begin position="208"/>
        <end position="264"/>
    </location>
</feature>